<dbReference type="OrthoDB" id="183043at2"/>
<reference evidence="2 3" key="1">
    <citation type="journal article" date="2013" name="Genome Announc.">
        <title>Draft Genome Sequence of an Alphaproteobacterium, Caenispirillum salinarum AK4(T), Isolated from a Solar Saltern.</title>
        <authorList>
            <person name="Khatri I."/>
            <person name="Singh A."/>
            <person name="Korpole S."/>
            <person name="Pinnaka A.K."/>
            <person name="Subramanian S."/>
        </authorList>
    </citation>
    <scope>NUCLEOTIDE SEQUENCE [LARGE SCALE GENOMIC DNA]</scope>
    <source>
        <strain evidence="2 3">AK4</strain>
    </source>
</reference>
<dbReference type="RefSeq" id="WP_009540177.1">
    <property type="nucleotide sequence ID" value="NZ_ANHY01000007.1"/>
</dbReference>
<gene>
    <name evidence="2" type="ORF">C882_4069</name>
</gene>
<dbReference type="AlphaFoldDB" id="K9GZL6"/>
<protein>
    <submittedName>
        <fullName evidence="2">NAD(+)--dinitrogen-reductase ADP-D-ribosyltransferase</fullName>
    </submittedName>
</protein>
<comment type="caution">
    <text evidence="2">The sequence shown here is derived from an EMBL/GenBank/DDBJ whole genome shotgun (WGS) entry which is preliminary data.</text>
</comment>
<name>K9GZL6_9PROT</name>
<evidence type="ECO:0000313" key="2">
    <source>
        <dbReference type="EMBL" id="EKV30732.1"/>
    </source>
</evidence>
<dbReference type="EMBL" id="ANHY01000007">
    <property type="protein sequence ID" value="EKV30732.1"/>
    <property type="molecule type" value="Genomic_DNA"/>
</dbReference>
<dbReference type="STRING" id="1238182.C882_4069"/>
<dbReference type="Pfam" id="PF07357">
    <property type="entry name" value="DRAT"/>
    <property type="match status" value="1"/>
</dbReference>
<keyword evidence="2" id="KW-0808">Transferase</keyword>
<dbReference type="GO" id="GO:0009399">
    <property type="term" value="P:nitrogen fixation"/>
    <property type="evidence" value="ECO:0007669"/>
    <property type="project" value="InterPro"/>
</dbReference>
<evidence type="ECO:0000256" key="1">
    <source>
        <dbReference type="SAM" id="MobiDB-lite"/>
    </source>
</evidence>
<accession>K9GZL6</accession>
<proteinExistence type="predicted"/>
<organism evidence="2 3">
    <name type="scientific">Caenispirillum salinarum AK4</name>
    <dbReference type="NCBI Taxonomy" id="1238182"/>
    <lineage>
        <taxon>Bacteria</taxon>
        <taxon>Pseudomonadati</taxon>
        <taxon>Pseudomonadota</taxon>
        <taxon>Alphaproteobacteria</taxon>
        <taxon>Rhodospirillales</taxon>
        <taxon>Novispirillaceae</taxon>
        <taxon>Caenispirillum</taxon>
    </lineage>
</organism>
<sequence>MTVTARASTAPPPAVGHSTNLVGVPTPLLASRAFNEHPVPLSIAGVREMNRSFFTMLDDSPTLADAAEAFHKYMAAVFDLEPEQHETARRTDGGVRRFRSSYLRLFKGWGYDNNSPEGAVLKGWVESRFGLFPTFHKGPIPAMGCKAWADYISEKMSSRFHNNSIYVQLDIMYGFCQWALNRFVAPGESHLTLWRGVNDYDEHQMVERLEKRRVVIRMNNLVSFTSEREIADCFGDNILEARVPTAKVVFFSRLLPVHPLKGEDEFLVIGGDYAVNVSYF</sequence>
<dbReference type="InterPro" id="IPR009953">
    <property type="entry name" value="DRA_trans"/>
</dbReference>
<keyword evidence="3" id="KW-1185">Reference proteome</keyword>
<dbReference type="GO" id="GO:0030701">
    <property type="term" value="F:NAD+-dinitrogen-reductase ADP-D-ribosyltransferase activity"/>
    <property type="evidence" value="ECO:0007669"/>
    <property type="project" value="InterPro"/>
</dbReference>
<evidence type="ECO:0000313" key="3">
    <source>
        <dbReference type="Proteomes" id="UP000009881"/>
    </source>
</evidence>
<dbReference type="eggNOG" id="ENOG502Z8KN">
    <property type="taxonomic scope" value="Bacteria"/>
</dbReference>
<dbReference type="PATRIC" id="fig|1238182.3.peg.1731"/>
<feature type="region of interest" description="Disordered" evidence="1">
    <location>
        <begin position="1"/>
        <end position="20"/>
    </location>
</feature>
<dbReference type="Proteomes" id="UP000009881">
    <property type="component" value="Unassembled WGS sequence"/>
</dbReference>